<dbReference type="OMA" id="FFPIHKD"/>
<dbReference type="InterPro" id="IPR003750">
    <property type="entry name" value="Put_MeTrfase-C9orf114-like"/>
</dbReference>
<name>U4KVJ7_PYROM</name>
<dbReference type="EMBL" id="HF935221">
    <property type="protein sequence ID" value="CCX04946.1"/>
    <property type="molecule type" value="Genomic_DNA"/>
</dbReference>
<dbReference type="SUPFAM" id="SSF50249">
    <property type="entry name" value="Nucleic acid-binding proteins"/>
    <property type="match status" value="1"/>
</dbReference>
<dbReference type="AlphaFoldDB" id="U4KVJ7"/>
<dbReference type="PANTHER" id="PTHR12150">
    <property type="entry name" value="CLASS IV SAM-BINDING METHYLTRANSFERASE-RELATED"/>
    <property type="match status" value="1"/>
</dbReference>
<dbReference type="STRING" id="1076935.U4KVJ7"/>
<dbReference type="CDD" id="cd18086">
    <property type="entry name" value="HsC9orf114-like"/>
    <property type="match status" value="1"/>
</dbReference>
<evidence type="ECO:0000256" key="2">
    <source>
        <dbReference type="SAM" id="MobiDB-lite"/>
    </source>
</evidence>
<dbReference type="InterPro" id="IPR029026">
    <property type="entry name" value="tRNA_m1G_MTases_N"/>
</dbReference>
<feature type="region of interest" description="Disordered" evidence="2">
    <location>
        <begin position="1"/>
        <end position="23"/>
    </location>
</feature>
<reference evidence="3 4" key="1">
    <citation type="journal article" date="2013" name="PLoS Genet.">
        <title>The genome and development-dependent transcriptomes of Pyronema confluens: a window into fungal evolution.</title>
        <authorList>
            <person name="Traeger S."/>
            <person name="Altegoer F."/>
            <person name="Freitag M."/>
            <person name="Gabaldon T."/>
            <person name="Kempken F."/>
            <person name="Kumar A."/>
            <person name="Marcet-Houben M."/>
            <person name="Poggeler S."/>
            <person name="Stajich J.E."/>
            <person name="Nowrousian M."/>
        </authorList>
    </citation>
    <scope>NUCLEOTIDE SEQUENCE [LARGE SCALE GENOMIC DNA]</scope>
    <source>
        <strain evidence="4">CBS 100304</strain>
        <tissue evidence="3">Vegetative mycelium</tissue>
    </source>
</reference>
<protein>
    <submittedName>
        <fullName evidence="3">Similar to Uncharacterized protein C9orf114 homolog acc. no. Q3UHX9</fullName>
    </submittedName>
</protein>
<evidence type="ECO:0000313" key="4">
    <source>
        <dbReference type="Proteomes" id="UP000018144"/>
    </source>
</evidence>
<proteinExistence type="inferred from homology"/>
<dbReference type="Proteomes" id="UP000018144">
    <property type="component" value="Unassembled WGS sequence"/>
</dbReference>
<dbReference type="Pfam" id="PF02598">
    <property type="entry name" value="Methyltrn_RNA_3"/>
    <property type="match status" value="1"/>
</dbReference>
<dbReference type="InterPro" id="IPR029028">
    <property type="entry name" value="Alpha/beta_knot_MTases"/>
</dbReference>
<comment type="similarity">
    <text evidence="1">Belongs to the class IV-like SAM-binding methyltransferase superfamily.</text>
</comment>
<accession>U4KVJ7</accession>
<dbReference type="OrthoDB" id="361029at2759"/>
<dbReference type="SUPFAM" id="SSF75217">
    <property type="entry name" value="alpha/beta knot"/>
    <property type="match status" value="1"/>
</dbReference>
<evidence type="ECO:0000256" key="1">
    <source>
        <dbReference type="ARBA" id="ARBA00009841"/>
    </source>
</evidence>
<dbReference type="eggNOG" id="KOG3925">
    <property type="taxonomic scope" value="Eukaryota"/>
</dbReference>
<gene>
    <name evidence="3" type="ORF">PCON_04086</name>
</gene>
<keyword evidence="4" id="KW-1185">Reference proteome</keyword>
<evidence type="ECO:0000313" key="3">
    <source>
        <dbReference type="EMBL" id="CCX04946.1"/>
    </source>
</evidence>
<dbReference type="Gene3D" id="2.40.50.140">
    <property type="entry name" value="Nucleic acid-binding proteins"/>
    <property type="match status" value="1"/>
</dbReference>
<organism evidence="3 4">
    <name type="scientific">Pyronema omphalodes (strain CBS 100304)</name>
    <name type="common">Pyronema confluens</name>
    <dbReference type="NCBI Taxonomy" id="1076935"/>
    <lineage>
        <taxon>Eukaryota</taxon>
        <taxon>Fungi</taxon>
        <taxon>Dikarya</taxon>
        <taxon>Ascomycota</taxon>
        <taxon>Pezizomycotina</taxon>
        <taxon>Pezizomycetes</taxon>
        <taxon>Pezizales</taxon>
        <taxon>Pyronemataceae</taxon>
        <taxon>Pyronema</taxon>
    </lineage>
</organism>
<dbReference type="PANTHER" id="PTHR12150:SF13">
    <property type="entry name" value="METHYLTRANSFERASE C9ORF114-RELATED"/>
    <property type="match status" value="1"/>
</dbReference>
<dbReference type="InterPro" id="IPR012340">
    <property type="entry name" value="NA-bd_OB-fold"/>
</dbReference>
<sequence>MSEPQAKKLKSSHSSGDSTPTTFYTPTSSSRLYTVSLAVPSSILSNDYSHEYQTLLVGSIARAAAASCVDEIVVFNDNGDENTHFTEMMVHILSYLETAPYLRKHLFKKHQNLKSIGVLGPIDLPNHYHPGEGGLYREGVVVGETIGGSLVDAGLDRKVLVEAKIPAGARLTLRFPSIEEGAGKGSAGLEYIPAEPVAPDAPRVEDGFYWGYTVRQAANLSAVFTEAPFEGGYNVSLGTSQHGTDIAGVCTKLPKFEHMLIAFGGKTGLEGALENDEALKGAGLEHVKDMFDFWVNACPGQGVRTIRTEDAVWLTLSRLRETIERCGVKA</sequence>
<dbReference type="Gene3D" id="3.40.1280.10">
    <property type="match status" value="1"/>
</dbReference>